<dbReference type="PANTHER" id="PTHR38009">
    <property type="entry name" value="CONSERVED HYPOTHETICAL PHAGE TAIL PROTEIN"/>
    <property type="match status" value="1"/>
</dbReference>
<dbReference type="RefSeq" id="WP_144987305.1">
    <property type="nucleotide sequence ID" value="NZ_CP037920.1"/>
</dbReference>
<dbReference type="PANTHER" id="PTHR38009:SF1">
    <property type="entry name" value="CONSERVED HYPOTHETICAL PHAGE TAIL PROTEIN"/>
    <property type="match status" value="1"/>
</dbReference>
<dbReference type="EMBL" id="CP037920">
    <property type="protein sequence ID" value="QDT98552.1"/>
    <property type="molecule type" value="Genomic_DNA"/>
</dbReference>
<proteinExistence type="predicted"/>
<organism evidence="1 2">
    <name type="scientific">Gimesia aquarii</name>
    <dbReference type="NCBI Taxonomy" id="2527964"/>
    <lineage>
        <taxon>Bacteria</taxon>
        <taxon>Pseudomonadati</taxon>
        <taxon>Planctomycetota</taxon>
        <taxon>Planctomycetia</taxon>
        <taxon>Planctomycetales</taxon>
        <taxon>Planctomycetaceae</taxon>
        <taxon>Gimesia</taxon>
    </lineage>
</organism>
<protein>
    <submittedName>
        <fullName evidence="1">T4-like virus tail tube protein gp19</fullName>
    </submittedName>
</protein>
<evidence type="ECO:0000313" key="1">
    <source>
        <dbReference type="EMBL" id="QDT98552.1"/>
    </source>
</evidence>
<dbReference type="AlphaFoldDB" id="A0A517VZX0"/>
<dbReference type="Pfam" id="PF06841">
    <property type="entry name" value="Phage_T4_gp19"/>
    <property type="match status" value="1"/>
</dbReference>
<dbReference type="NCBIfam" id="TIGR02241">
    <property type="entry name" value="conserved hypothetical phage tail region protein"/>
    <property type="match status" value="1"/>
</dbReference>
<accession>A0A517VZX0</accession>
<dbReference type="InterPro" id="IPR010667">
    <property type="entry name" value="Phage_T4_Gp19"/>
</dbReference>
<gene>
    <name evidence="1" type="ORF">V144x_40590</name>
</gene>
<name>A0A517VZX0_9PLAN</name>
<dbReference type="InterPro" id="IPR011747">
    <property type="entry name" value="CHP02241"/>
</dbReference>
<evidence type="ECO:0000313" key="2">
    <source>
        <dbReference type="Proteomes" id="UP000318704"/>
    </source>
</evidence>
<dbReference type="Proteomes" id="UP000318704">
    <property type="component" value="Chromosome"/>
</dbReference>
<dbReference type="KEGG" id="gaw:V144x_40590"/>
<reference evidence="1 2" key="1">
    <citation type="submission" date="2019-03" db="EMBL/GenBank/DDBJ databases">
        <title>Deep-cultivation of Planctomycetes and their phenomic and genomic characterization uncovers novel biology.</title>
        <authorList>
            <person name="Wiegand S."/>
            <person name="Jogler M."/>
            <person name="Boedeker C."/>
            <person name="Pinto D."/>
            <person name="Vollmers J."/>
            <person name="Rivas-Marin E."/>
            <person name="Kohn T."/>
            <person name="Peeters S.H."/>
            <person name="Heuer A."/>
            <person name="Rast P."/>
            <person name="Oberbeckmann S."/>
            <person name="Bunk B."/>
            <person name="Jeske O."/>
            <person name="Meyerdierks A."/>
            <person name="Storesund J.E."/>
            <person name="Kallscheuer N."/>
            <person name="Luecker S."/>
            <person name="Lage O.M."/>
            <person name="Pohl T."/>
            <person name="Merkel B.J."/>
            <person name="Hornburger P."/>
            <person name="Mueller R.-W."/>
            <person name="Bruemmer F."/>
            <person name="Labrenz M."/>
            <person name="Spormann A.M."/>
            <person name="Op den Camp H."/>
            <person name="Overmann J."/>
            <person name="Amann R."/>
            <person name="Jetten M.S.M."/>
            <person name="Mascher T."/>
            <person name="Medema M.H."/>
            <person name="Devos D.P."/>
            <person name="Kaster A.-K."/>
            <person name="Ovreas L."/>
            <person name="Rohde M."/>
            <person name="Galperin M.Y."/>
            <person name="Jogler C."/>
        </authorList>
    </citation>
    <scope>NUCLEOTIDE SEQUENCE [LARGE SCALE GENOMIC DNA]</scope>
    <source>
        <strain evidence="1 2">V144</strain>
    </source>
</reference>
<dbReference type="GO" id="GO:0005198">
    <property type="term" value="F:structural molecule activity"/>
    <property type="evidence" value="ECO:0007669"/>
    <property type="project" value="InterPro"/>
</dbReference>
<sequence length="147" mass="16570">MDRNDPLRNFRYKLEIDGINQAGFSEVNIAETTIDVVDYREGDDAPFPQKLSGLTKYGNITLKWGLTYGAEALELFNWHKQIAAGQIRTQRKKVVIVVQDEAGTDRARFVVTEAWPVKYDPGDLNANGNEVMIELLELANEGIERVA</sequence>